<dbReference type="InterPro" id="IPR039422">
    <property type="entry name" value="MarR/SlyA-like"/>
</dbReference>
<evidence type="ECO:0000313" key="3">
    <source>
        <dbReference type="EMBL" id="GGA13663.1"/>
    </source>
</evidence>
<feature type="region of interest" description="Disordered" evidence="1">
    <location>
        <begin position="1"/>
        <end position="22"/>
    </location>
</feature>
<dbReference type="InterPro" id="IPR036390">
    <property type="entry name" value="WH_DNA-bd_sf"/>
</dbReference>
<dbReference type="AlphaFoldDB" id="A0A916QUC1"/>
<dbReference type="Proteomes" id="UP000628017">
    <property type="component" value="Unassembled WGS sequence"/>
</dbReference>
<feature type="compositionally biased region" description="Polar residues" evidence="1">
    <location>
        <begin position="1"/>
        <end position="18"/>
    </location>
</feature>
<evidence type="ECO:0000259" key="2">
    <source>
        <dbReference type="PROSITE" id="PS50995"/>
    </source>
</evidence>
<organism evidence="3 4">
    <name type="scientific">Neptunicoccus cionae</name>
    <dbReference type="NCBI Taxonomy" id="2035344"/>
    <lineage>
        <taxon>Bacteria</taxon>
        <taxon>Pseudomonadati</taxon>
        <taxon>Pseudomonadota</taxon>
        <taxon>Alphaproteobacteria</taxon>
        <taxon>Rhodobacterales</taxon>
        <taxon>Paracoccaceae</taxon>
        <taxon>Neptunicoccus</taxon>
    </lineage>
</organism>
<dbReference type="PANTHER" id="PTHR33164:SF95">
    <property type="entry name" value="TRANSCRIPTIONAL REGULATOR"/>
    <property type="match status" value="1"/>
</dbReference>
<name>A0A916QUC1_9RHOB</name>
<dbReference type="EMBL" id="BMKA01000002">
    <property type="protein sequence ID" value="GGA13663.1"/>
    <property type="molecule type" value="Genomic_DNA"/>
</dbReference>
<protein>
    <recommendedName>
        <fullName evidence="2">HTH marR-type domain-containing protein</fullName>
    </recommendedName>
</protein>
<keyword evidence="4" id="KW-1185">Reference proteome</keyword>
<dbReference type="Pfam" id="PF12802">
    <property type="entry name" value="MarR_2"/>
    <property type="match status" value="1"/>
</dbReference>
<dbReference type="InterPro" id="IPR000835">
    <property type="entry name" value="HTH_MarR-typ"/>
</dbReference>
<reference evidence="3" key="1">
    <citation type="journal article" date="2014" name="Int. J. Syst. Evol. Microbiol.">
        <title>Complete genome sequence of Corynebacterium casei LMG S-19264T (=DSM 44701T), isolated from a smear-ripened cheese.</title>
        <authorList>
            <consortium name="US DOE Joint Genome Institute (JGI-PGF)"/>
            <person name="Walter F."/>
            <person name="Albersmeier A."/>
            <person name="Kalinowski J."/>
            <person name="Ruckert C."/>
        </authorList>
    </citation>
    <scope>NUCLEOTIDE SEQUENCE</scope>
    <source>
        <strain evidence="3">CGMCC 1.15880</strain>
    </source>
</reference>
<dbReference type="RefSeq" id="WP_188672081.1">
    <property type="nucleotide sequence ID" value="NZ_BMKA01000002.1"/>
</dbReference>
<reference evidence="3" key="2">
    <citation type="submission" date="2020-09" db="EMBL/GenBank/DDBJ databases">
        <authorList>
            <person name="Sun Q."/>
            <person name="Zhou Y."/>
        </authorList>
    </citation>
    <scope>NUCLEOTIDE SEQUENCE</scope>
    <source>
        <strain evidence="3">CGMCC 1.15880</strain>
    </source>
</reference>
<feature type="domain" description="HTH marR-type" evidence="2">
    <location>
        <begin position="42"/>
        <end position="170"/>
    </location>
</feature>
<sequence>MSAPSGASEQKNGTSEITQDSDDLPDMLDAKLWQNPCPFSFRINYLSLLYNTPLYAWIQDTYGLKRHEYVVIYSLALADGGSARDISRTSGFPKNTLSRAVKRLEMMGLLEERSKAPGGGRRQALRLSDKGRKLFNETVSVFESYEEKMLTPLSKGERQILFELMSKVVVGAEDWADDLPQTGATDSTKNAKGEMR</sequence>
<dbReference type="PANTHER" id="PTHR33164">
    <property type="entry name" value="TRANSCRIPTIONAL REGULATOR, MARR FAMILY"/>
    <property type="match status" value="1"/>
</dbReference>
<dbReference type="InterPro" id="IPR036388">
    <property type="entry name" value="WH-like_DNA-bd_sf"/>
</dbReference>
<dbReference type="PROSITE" id="PS50995">
    <property type="entry name" value="HTH_MARR_2"/>
    <property type="match status" value="1"/>
</dbReference>
<dbReference type="SUPFAM" id="SSF46785">
    <property type="entry name" value="Winged helix' DNA-binding domain"/>
    <property type="match status" value="1"/>
</dbReference>
<evidence type="ECO:0000313" key="4">
    <source>
        <dbReference type="Proteomes" id="UP000628017"/>
    </source>
</evidence>
<dbReference type="CDD" id="cd00090">
    <property type="entry name" value="HTH_ARSR"/>
    <property type="match status" value="1"/>
</dbReference>
<gene>
    <name evidence="3" type="ORF">GCM10011498_12140</name>
</gene>
<dbReference type="GO" id="GO:0003700">
    <property type="term" value="F:DNA-binding transcription factor activity"/>
    <property type="evidence" value="ECO:0007669"/>
    <property type="project" value="InterPro"/>
</dbReference>
<dbReference type="InterPro" id="IPR011991">
    <property type="entry name" value="ArsR-like_HTH"/>
</dbReference>
<dbReference type="Gene3D" id="1.10.10.10">
    <property type="entry name" value="Winged helix-like DNA-binding domain superfamily/Winged helix DNA-binding domain"/>
    <property type="match status" value="1"/>
</dbReference>
<evidence type="ECO:0000256" key="1">
    <source>
        <dbReference type="SAM" id="MobiDB-lite"/>
    </source>
</evidence>
<comment type="caution">
    <text evidence="3">The sequence shown here is derived from an EMBL/GenBank/DDBJ whole genome shotgun (WGS) entry which is preliminary data.</text>
</comment>
<accession>A0A916QUC1</accession>
<dbReference type="SMART" id="SM00347">
    <property type="entry name" value="HTH_MARR"/>
    <property type="match status" value="1"/>
</dbReference>
<dbReference type="GO" id="GO:0006950">
    <property type="term" value="P:response to stress"/>
    <property type="evidence" value="ECO:0007669"/>
    <property type="project" value="TreeGrafter"/>
</dbReference>
<proteinExistence type="predicted"/>